<dbReference type="InterPro" id="IPR036388">
    <property type="entry name" value="WH-like_DNA-bd_sf"/>
</dbReference>
<dbReference type="GO" id="GO:0006950">
    <property type="term" value="P:response to stress"/>
    <property type="evidence" value="ECO:0007669"/>
    <property type="project" value="TreeGrafter"/>
</dbReference>
<accession>A0A7G9GSF8</accession>
<dbReference type="EMBL" id="CP060636">
    <property type="protein sequence ID" value="QNM13740.1"/>
    <property type="molecule type" value="Genomic_DNA"/>
</dbReference>
<proteinExistence type="predicted"/>
<dbReference type="SMART" id="SM00347">
    <property type="entry name" value="HTH_MARR"/>
    <property type="match status" value="1"/>
</dbReference>
<sequence length="163" mass="19001">MELKDLIEKFSDTKENQQKAVFNTIFIAGNKLQTIFDQHIPDISLKQFMLLSTIRHADKQMTFTQLGELLGCSRQNIKKIASVLEKKGYVNIQTSSEDSRAQCICPTAKVQDFFENTFHQYQKELKFLFEVYTDEEMEMLFHLMMKLYDGIEHLESAVSKDEA</sequence>
<dbReference type="InterPro" id="IPR036390">
    <property type="entry name" value="WH_DNA-bd_sf"/>
</dbReference>
<dbReference type="PRINTS" id="PR00598">
    <property type="entry name" value="HTHMARR"/>
</dbReference>
<dbReference type="InterPro" id="IPR039422">
    <property type="entry name" value="MarR/SlyA-like"/>
</dbReference>
<dbReference type="PANTHER" id="PTHR33164:SF43">
    <property type="entry name" value="HTH-TYPE TRANSCRIPTIONAL REPRESSOR YETL"/>
    <property type="match status" value="1"/>
</dbReference>
<dbReference type="InterPro" id="IPR000835">
    <property type="entry name" value="HTH_MarR-typ"/>
</dbReference>
<dbReference type="GO" id="GO:0003700">
    <property type="term" value="F:DNA-binding transcription factor activity"/>
    <property type="evidence" value="ECO:0007669"/>
    <property type="project" value="InterPro"/>
</dbReference>
<organism evidence="2 3">
    <name type="scientific">[Eubacterium] hominis</name>
    <dbReference type="NCBI Taxonomy" id="2764325"/>
    <lineage>
        <taxon>Bacteria</taxon>
        <taxon>Bacillati</taxon>
        <taxon>Bacillota</taxon>
        <taxon>Erysipelotrichia</taxon>
        <taxon>Erysipelotrichales</taxon>
        <taxon>Erysipelotrichaceae</taxon>
        <taxon>Amedibacillus</taxon>
    </lineage>
</organism>
<dbReference type="AlphaFoldDB" id="A0A7G9GSF8"/>
<protein>
    <submittedName>
        <fullName evidence="2">Winged helix-turn-helix transcriptional regulator</fullName>
    </submittedName>
</protein>
<feature type="domain" description="HTH marR-type" evidence="1">
    <location>
        <begin position="18"/>
        <end position="149"/>
    </location>
</feature>
<name>A0A7G9GSF8_9FIRM</name>
<dbReference type="KEGG" id="ehn:H9Q80_07310"/>
<dbReference type="PANTHER" id="PTHR33164">
    <property type="entry name" value="TRANSCRIPTIONAL REGULATOR, MARR FAMILY"/>
    <property type="match status" value="1"/>
</dbReference>
<dbReference type="PROSITE" id="PS50995">
    <property type="entry name" value="HTH_MARR_2"/>
    <property type="match status" value="1"/>
</dbReference>
<evidence type="ECO:0000259" key="1">
    <source>
        <dbReference type="PROSITE" id="PS50995"/>
    </source>
</evidence>
<keyword evidence="3" id="KW-1185">Reference proteome</keyword>
<reference evidence="2 3" key="1">
    <citation type="submission" date="2020-08" db="EMBL/GenBank/DDBJ databases">
        <authorList>
            <person name="Liu C."/>
            <person name="Sun Q."/>
        </authorList>
    </citation>
    <scope>NUCLEOTIDE SEQUENCE [LARGE SCALE GENOMIC DNA]</scope>
    <source>
        <strain evidence="2 3">NSJ-61</strain>
    </source>
</reference>
<dbReference type="Proteomes" id="UP000515856">
    <property type="component" value="Chromosome"/>
</dbReference>
<dbReference type="Gene3D" id="1.10.10.10">
    <property type="entry name" value="Winged helix-like DNA-binding domain superfamily/Winged helix DNA-binding domain"/>
    <property type="match status" value="1"/>
</dbReference>
<dbReference type="Pfam" id="PF12802">
    <property type="entry name" value="MarR_2"/>
    <property type="match status" value="1"/>
</dbReference>
<dbReference type="SUPFAM" id="SSF46785">
    <property type="entry name" value="Winged helix' DNA-binding domain"/>
    <property type="match status" value="1"/>
</dbReference>
<evidence type="ECO:0000313" key="2">
    <source>
        <dbReference type="EMBL" id="QNM13740.1"/>
    </source>
</evidence>
<dbReference type="RefSeq" id="WP_117451215.1">
    <property type="nucleotide sequence ID" value="NZ_CP060636.1"/>
</dbReference>
<evidence type="ECO:0000313" key="3">
    <source>
        <dbReference type="Proteomes" id="UP000515856"/>
    </source>
</evidence>
<gene>
    <name evidence="2" type="ORF">H9Q80_07310</name>
</gene>